<dbReference type="Proteomes" id="UP001141259">
    <property type="component" value="Unassembled WGS sequence"/>
</dbReference>
<dbReference type="PANTHER" id="PTHR33169">
    <property type="entry name" value="PADR-FAMILY TRANSCRIPTIONAL REGULATOR"/>
    <property type="match status" value="1"/>
</dbReference>
<evidence type="ECO:0000259" key="1">
    <source>
        <dbReference type="Pfam" id="PF03551"/>
    </source>
</evidence>
<dbReference type="SUPFAM" id="SSF46785">
    <property type="entry name" value="Winged helix' DNA-binding domain"/>
    <property type="match status" value="1"/>
</dbReference>
<accession>A0A9X2VF71</accession>
<proteinExistence type="predicted"/>
<dbReference type="Pfam" id="PF03551">
    <property type="entry name" value="PadR"/>
    <property type="match status" value="1"/>
</dbReference>
<protein>
    <submittedName>
        <fullName evidence="2">PadR family transcriptional regulator</fullName>
    </submittedName>
</protein>
<comment type="caution">
    <text evidence="2">The sequence shown here is derived from an EMBL/GenBank/DDBJ whole genome shotgun (WGS) entry which is preliminary data.</text>
</comment>
<sequence>MTAVRLLVLGAVRRRARAHGYQVRADLESWGAHEWANVKSGSVYHALKAMTAEGLLVAHDTTPSEAGGPPRVEYGVTADGDRTYLALLRTALAHRDPRLDVLAGAVGLIEDLTRAEAIDLLRERAGTMDQWRASVTAGLPADADLDTWGPVGEVLGLWIHTADSRAEWTRRLIRRLEDGAFTMAGEEPG</sequence>
<dbReference type="InterPro" id="IPR036390">
    <property type="entry name" value="WH_DNA-bd_sf"/>
</dbReference>
<dbReference type="Gene3D" id="1.10.10.10">
    <property type="entry name" value="Winged helix-like DNA-binding domain superfamily/Winged helix DNA-binding domain"/>
    <property type="match status" value="1"/>
</dbReference>
<organism evidence="2 3">
    <name type="scientific">Umezawaea endophytica</name>
    <dbReference type="NCBI Taxonomy" id="1654476"/>
    <lineage>
        <taxon>Bacteria</taxon>
        <taxon>Bacillati</taxon>
        <taxon>Actinomycetota</taxon>
        <taxon>Actinomycetes</taxon>
        <taxon>Pseudonocardiales</taxon>
        <taxon>Pseudonocardiaceae</taxon>
        <taxon>Umezawaea</taxon>
    </lineage>
</organism>
<dbReference type="AlphaFoldDB" id="A0A9X2VF71"/>
<name>A0A9X2VF71_9PSEU</name>
<dbReference type="EMBL" id="JANYMP010000001">
    <property type="protein sequence ID" value="MCS7475347.1"/>
    <property type="molecule type" value="Genomic_DNA"/>
</dbReference>
<dbReference type="RefSeq" id="WP_259620869.1">
    <property type="nucleotide sequence ID" value="NZ_JANYMP010000001.1"/>
</dbReference>
<reference evidence="2" key="1">
    <citation type="submission" date="2022-08" db="EMBL/GenBank/DDBJ databases">
        <authorList>
            <person name="Tistechok S."/>
            <person name="Samborskyy M."/>
            <person name="Roman I."/>
        </authorList>
    </citation>
    <scope>NUCLEOTIDE SEQUENCE</scope>
    <source>
        <strain evidence="2">DSM 103496</strain>
    </source>
</reference>
<gene>
    <name evidence="2" type="ORF">NZH93_00645</name>
</gene>
<evidence type="ECO:0000313" key="3">
    <source>
        <dbReference type="Proteomes" id="UP001141259"/>
    </source>
</evidence>
<evidence type="ECO:0000313" key="2">
    <source>
        <dbReference type="EMBL" id="MCS7475347.1"/>
    </source>
</evidence>
<keyword evidence="3" id="KW-1185">Reference proteome</keyword>
<dbReference type="InterPro" id="IPR005149">
    <property type="entry name" value="Tscrpt_reg_PadR_N"/>
</dbReference>
<dbReference type="InterPro" id="IPR052509">
    <property type="entry name" value="Metal_resp_DNA-bind_regulator"/>
</dbReference>
<feature type="domain" description="Transcription regulator PadR N-terminal" evidence="1">
    <location>
        <begin position="8"/>
        <end position="83"/>
    </location>
</feature>
<dbReference type="PANTHER" id="PTHR33169:SF14">
    <property type="entry name" value="TRANSCRIPTIONAL REGULATOR RV3488"/>
    <property type="match status" value="1"/>
</dbReference>
<dbReference type="InterPro" id="IPR036388">
    <property type="entry name" value="WH-like_DNA-bd_sf"/>
</dbReference>